<dbReference type="RefSeq" id="YP_009956482.1">
    <property type="nucleotide sequence ID" value="NC_051652.1"/>
</dbReference>
<sequence length="82" mass="8986">MSADPKWLEQLGRSDWQQDECKHCGLEIRSSDGRNWSHAEGPQRGLNRCAVNPYGYDAAPASQACSFACLGSVTGIEKVEQS</sequence>
<name>A0A385DMZ4_9CAUD</name>
<reference evidence="1 2" key="1">
    <citation type="submission" date="2018-07" db="EMBL/GenBank/DDBJ databases">
        <authorList>
            <person name="Connors B.J."/>
            <person name="Scrudato M."/>
            <person name="Alvarez Y."/>
            <person name="Drake L."/>
            <person name="Cabrera M."/>
            <person name="Arno R."/>
            <person name="Gurney S.M.R."/>
            <person name="Garlena R.A."/>
            <person name="Russell D.A."/>
            <person name="Pope W.H."/>
            <person name="Jacobs-Sera D."/>
            <person name="Hatfull G.F."/>
        </authorList>
    </citation>
    <scope>NUCLEOTIDE SEQUENCE [LARGE SCALE GENOMIC DNA]</scope>
</reference>
<dbReference type="EMBL" id="MH669001">
    <property type="protein sequence ID" value="AXQ60731.1"/>
    <property type="molecule type" value="Genomic_DNA"/>
</dbReference>
<dbReference type="GeneID" id="60327995"/>
<evidence type="ECO:0000313" key="1">
    <source>
        <dbReference type="EMBL" id="AXQ60731.1"/>
    </source>
</evidence>
<keyword evidence="2" id="KW-1185">Reference proteome</keyword>
<dbReference type="Proteomes" id="UP000263302">
    <property type="component" value="Segment"/>
</dbReference>
<gene>
    <name evidence="1" type="primary">31</name>
    <name evidence="1" type="ORF">SEA_ELEANORGEORGE_31</name>
</gene>
<protein>
    <submittedName>
        <fullName evidence="1">Uncharacterized protein</fullName>
    </submittedName>
</protein>
<evidence type="ECO:0000313" key="2">
    <source>
        <dbReference type="Proteomes" id="UP000263302"/>
    </source>
</evidence>
<organism evidence="1 2">
    <name type="scientific">Mycobacterium phage EleanorGeorge</name>
    <dbReference type="NCBI Taxonomy" id="2301563"/>
    <lineage>
        <taxon>Viruses</taxon>
        <taxon>Duplodnaviria</taxon>
        <taxon>Heunggongvirae</taxon>
        <taxon>Uroviricota</taxon>
        <taxon>Caudoviricetes</taxon>
        <taxon>Gracegardnervirinae</taxon>
        <taxon>Cheoctovirus</taxon>
        <taxon>Cheoctovirus eleanorgeorge</taxon>
    </lineage>
</organism>
<accession>A0A385DMZ4</accession>
<proteinExistence type="predicted"/>
<dbReference type="KEGG" id="vg:60327995"/>